<keyword evidence="3" id="KW-0813">Transport</keyword>
<proteinExistence type="inferred from homology"/>
<evidence type="ECO:0000256" key="4">
    <source>
        <dbReference type="ARBA" id="ARBA00022452"/>
    </source>
</evidence>
<evidence type="ECO:0000256" key="6">
    <source>
        <dbReference type="ARBA" id="ARBA00023136"/>
    </source>
</evidence>
<evidence type="ECO:0000256" key="1">
    <source>
        <dbReference type="ARBA" id="ARBA00004442"/>
    </source>
</evidence>
<evidence type="ECO:0000256" key="5">
    <source>
        <dbReference type="ARBA" id="ARBA00022692"/>
    </source>
</evidence>
<keyword evidence="5" id="KW-0812">Transmembrane</keyword>
<dbReference type="eggNOG" id="COG1538">
    <property type="taxonomic scope" value="Bacteria"/>
</dbReference>
<dbReference type="InterPro" id="IPR003423">
    <property type="entry name" value="OMP_efflux"/>
</dbReference>
<dbReference type="STRING" id="366602.Caul_4823"/>
<dbReference type="PANTHER" id="PTHR30026">
    <property type="entry name" value="OUTER MEMBRANE PROTEIN TOLC"/>
    <property type="match status" value="1"/>
</dbReference>
<comment type="subcellular location">
    <subcellularLocation>
        <location evidence="1">Cell outer membrane</location>
    </subcellularLocation>
</comment>
<dbReference type="EMBL" id="CP000927">
    <property type="protein sequence ID" value="ABZ73943.1"/>
    <property type="molecule type" value="Genomic_DNA"/>
</dbReference>
<dbReference type="HOGENOM" id="CLU_012817_0_2_5"/>
<name>B0T459_CAUSK</name>
<dbReference type="PANTHER" id="PTHR30026:SF22">
    <property type="entry name" value="OUTER MEMBRANE EFFLUX PROTEIN"/>
    <property type="match status" value="1"/>
</dbReference>
<dbReference type="AlphaFoldDB" id="B0T459"/>
<gene>
    <name evidence="9" type="ordered locus">Caul_4823</name>
</gene>
<feature type="signal peptide" evidence="8">
    <location>
        <begin position="1"/>
        <end position="34"/>
    </location>
</feature>
<keyword evidence="4" id="KW-1134">Transmembrane beta strand</keyword>
<dbReference type="OrthoDB" id="9789368at2"/>
<dbReference type="NCBIfam" id="TIGR01844">
    <property type="entry name" value="type_I_sec_TolC"/>
    <property type="match status" value="1"/>
</dbReference>
<evidence type="ECO:0000256" key="7">
    <source>
        <dbReference type="ARBA" id="ARBA00023237"/>
    </source>
</evidence>
<dbReference type="GO" id="GO:0009279">
    <property type="term" value="C:cell outer membrane"/>
    <property type="evidence" value="ECO:0007669"/>
    <property type="project" value="UniProtKB-SubCell"/>
</dbReference>
<keyword evidence="6" id="KW-0472">Membrane</keyword>
<dbReference type="KEGG" id="cak:Caul_4823"/>
<dbReference type="Pfam" id="PF02321">
    <property type="entry name" value="OEP"/>
    <property type="match status" value="2"/>
</dbReference>
<reference evidence="9" key="1">
    <citation type="submission" date="2008-01" db="EMBL/GenBank/DDBJ databases">
        <title>Complete sequence of chromosome of Caulobacter sp. K31.</title>
        <authorList>
            <consortium name="US DOE Joint Genome Institute"/>
            <person name="Copeland A."/>
            <person name="Lucas S."/>
            <person name="Lapidus A."/>
            <person name="Barry K."/>
            <person name="Glavina del Rio T."/>
            <person name="Dalin E."/>
            <person name="Tice H."/>
            <person name="Pitluck S."/>
            <person name="Bruce D."/>
            <person name="Goodwin L."/>
            <person name="Thompson L.S."/>
            <person name="Brettin T."/>
            <person name="Detter J.C."/>
            <person name="Han C."/>
            <person name="Schmutz J."/>
            <person name="Larimer F."/>
            <person name="Land M."/>
            <person name="Hauser L."/>
            <person name="Kyrpides N."/>
            <person name="Kim E."/>
            <person name="Stephens C."/>
            <person name="Richardson P."/>
        </authorList>
    </citation>
    <scope>NUCLEOTIDE SEQUENCE [LARGE SCALE GENOMIC DNA]</scope>
    <source>
        <strain evidence="9">K31</strain>
    </source>
</reference>
<dbReference type="GO" id="GO:0015288">
    <property type="term" value="F:porin activity"/>
    <property type="evidence" value="ECO:0007669"/>
    <property type="project" value="TreeGrafter"/>
</dbReference>
<sequence length="446" mass="46881" precursor="true">MNQFQAKPAPSIARFVPTLALALLLGGSALPATAQTLGEAAKLALETNPSVRAQREQLGISREGYIQARSALFPTVNAQASIDTDRPKPASFGYPVNHSEVGVGLTQPLYAGGRTVAGMRAAKATVEASREQVRDSEQGLLQDVISAYTQVMLSERSVVIYGENVDALRRYLERVSAQRAAGDITQTDVAQAQTQLAAAEGTLAQVRANLEANRAAYQAIIGEPAGTLAAPPPLDGLLPPSLDAAAAAADSGNPRVRQALQAELAARAQVSQARGARLPTVNLTASHAATDTAAFDKGPQFLGSDRATNAAITATVPLFAGGYISSRIRQAERNDAIAADDVENARREARRQVLAAWGQMDSARVRLRQGEAQIVAAQLAVRGMNEEYGAGTRATYEVLNAEQELRNAEISLETARRDAYLANAGLLAASGRLSPDVLSGAVVAQK</sequence>
<accession>B0T459</accession>
<keyword evidence="8" id="KW-0732">Signal</keyword>
<evidence type="ECO:0000313" key="9">
    <source>
        <dbReference type="EMBL" id="ABZ73943.1"/>
    </source>
</evidence>
<feature type="chain" id="PRO_5002753024" evidence="8">
    <location>
        <begin position="35"/>
        <end position="446"/>
    </location>
</feature>
<dbReference type="InterPro" id="IPR051906">
    <property type="entry name" value="TolC-like"/>
</dbReference>
<evidence type="ECO:0000256" key="8">
    <source>
        <dbReference type="SAM" id="SignalP"/>
    </source>
</evidence>
<dbReference type="InterPro" id="IPR010130">
    <property type="entry name" value="T1SS_OMP_TolC"/>
</dbReference>
<comment type="similarity">
    <text evidence="2">Belongs to the outer membrane factor (OMF) (TC 1.B.17) family.</text>
</comment>
<dbReference type="SUPFAM" id="SSF56954">
    <property type="entry name" value="Outer membrane efflux proteins (OEP)"/>
    <property type="match status" value="1"/>
</dbReference>
<keyword evidence="7" id="KW-0998">Cell outer membrane</keyword>
<dbReference type="Gene3D" id="1.20.1600.10">
    <property type="entry name" value="Outer membrane efflux proteins (OEP)"/>
    <property type="match status" value="1"/>
</dbReference>
<evidence type="ECO:0000256" key="3">
    <source>
        <dbReference type="ARBA" id="ARBA00022448"/>
    </source>
</evidence>
<organism evidence="9">
    <name type="scientific">Caulobacter sp. (strain K31)</name>
    <dbReference type="NCBI Taxonomy" id="366602"/>
    <lineage>
        <taxon>Bacteria</taxon>
        <taxon>Pseudomonadati</taxon>
        <taxon>Pseudomonadota</taxon>
        <taxon>Alphaproteobacteria</taxon>
        <taxon>Caulobacterales</taxon>
        <taxon>Caulobacteraceae</taxon>
        <taxon>Caulobacter</taxon>
    </lineage>
</organism>
<dbReference type="GO" id="GO:0015562">
    <property type="term" value="F:efflux transmembrane transporter activity"/>
    <property type="evidence" value="ECO:0007669"/>
    <property type="project" value="InterPro"/>
</dbReference>
<protein>
    <submittedName>
        <fullName evidence="9">Type I secretion outer membrane protein, TolC family</fullName>
    </submittedName>
</protein>
<dbReference type="GO" id="GO:1990281">
    <property type="term" value="C:efflux pump complex"/>
    <property type="evidence" value="ECO:0007669"/>
    <property type="project" value="TreeGrafter"/>
</dbReference>
<evidence type="ECO:0000256" key="2">
    <source>
        <dbReference type="ARBA" id="ARBA00007613"/>
    </source>
</evidence>